<evidence type="ECO:0000313" key="6">
    <source>
        <dbReference type="Proteomes" id="UP001521785"/>
    </source>
</evidence>
<dbReference type="InterPro" id="IPR050987">
    <property type="entry name" value="AtrR-like"/>
</dbReference>
<sequence>MPRSVVEALEGAFIRDSTNTRRFDGGTSYSAFQSKISSALSSIPSKSSIQSKLTFLHQQTSLSSCDDAVPISPKVPVQLPDRRALEQASEVFFAEINCIIYVLNQDRFFSSFDRIYDLQGPHQASTLATVHLIIALAQGSSESFETACLQTDAIIEEGTQESVEAFMLMRMIASPFTPPGYALASAMLSKILRRVLQCLCKEGPGQADIQPQLNTLFDEMQSWWAELPTHLHDCSTVAPSLLRTTLHLQLRYHYIVCLIARPYLFFLAFEQKFADEMVLKWAELGERANQNSIRILKTLQISGHLSSSFWLDVHHVLCAGLILLLRVLKNPALPSCLQEVYDFLPTLRITSHTRIGQFAVECFEMLEQNVQDGNEQR</sequence>
<evidence type="ECO:0000256" key="3">
    <source>
        <dbReference type="ARBA" id="ARBA00023125"/>
    </source>
</evidence>
<proteinExistence type="predicted"/>
<gene>
    <name evidence="5" type="ORF">SLS60_004411</name>
</gene>
<keyword evidence="4" id="KW-0539">Nucleus</keyword>
<evidence type="ECO:0000313" key="5">
    <source>
        <dbReference type="EMBL" id="KAL1604871.1"/>
    </source>
</evidence>
<dbReference type="Proteomes" id="UP001521785">
    <property type="component" value="Unassembled WGS sequence"/>
</dbReference>
<keyword evidence="6" id="KW-1185">Reference proteome</keyword>
<name>A0ABR3RKA0_9PLEO</name>
<reference evidence="5 6" key="1">
    <citation type="submission" date="2024-02" db="EMBL/GenBank/DDBJ databases">
        <title>De novo assembly and annotation of 12 fungi associated with fruit tree decline syndrome in Ontario, Canada.</title>
        <authorList>
            <person name="Sulman M."/>
            <person name="Ellouze W."/>
            <person name="Ilyukhin E."/>
        </authorList>
    </citation>
    <scope>NUCLEOTIDE SEQUENCE [LARGE SCALE GENOMIC DNA]</scope>
    <source>
        <strain evidence="5 6">M42-189</strain>
    </source>
</reference>
<dbReference type="PANTHER" id="PTHR46910:SF3">
    <property type="entry name" value="HALOTOLERANCE PROTEIN 9-RELATED"/>
    <property type="match status" value="1"/>
</dbReference>
<keyword evidence="2" id="KW-0479">Metal-binding</keyword>
<dbReference type="EMBL" id="JAKJXO020000005">
    <property type="protein sequence ID" value="KAL1604871.1"/>
    <property type="molecule type" value="Genomic_DNA"/>
</dbReference>
<comment type="caution">
    <text evidence="5">The sequence shown here is derived from an EMBL/GenBank/DDBJ whole genome shotgun (WGS) entry which is preliminary data.</text>
</comment>
<evidence type="ECO:0000256" key="2">
    <source>
        <dbReference type="ARBA" id="ARBA00022723"/>
    </source>
</evidence>
<organism evidence="5 6">
    <name type="scientific">Paraconiothyrium brasiliense</name>
    <dbReference type="NCBI Taxonomy" id="300254"/>
    <lineage>
        <taxon>Eukaryota</taxon>
        <taxon>Fungi</taxon>
        <taxon>Dikarya</taxon>
        <taxon>Ascomycota</taxon>
        <taxon>Pezizomycotina</taxon>
        <taxon>Dothideomycetes</taxon>
        <taxon>Pleosporomycetidae</taxon>
        <taxon>Pleosporales</taxon>
        <taxon>Massarineae</taxon>
        <taxon>Didymosphaeriaceae</taxon>
        <taxon>Paraconiothyrium</taxon>
    </lineage>
</organism>
<dbReference type="CDD" id="cd12148">
    <property type="entry name" value="fungal_TF_MHR"/>
    <property type="match status" value="1"/>
</dbReference>
<evidence type="ECO:0000256" key="1">
    <source>
        <dbReference type="ARBA" id="ARBA00004123"/>
    </source>
</evidence>
<accession>A0ABR3RKA0</accession>
<protein>
    <submittedName>
        <fullName evidence="5">Uncharacterized protein</fullName>
    </submittedName>
</protein>
<dbReference type="PANTHER" id="PTHR46910">
    <property type="entry name" value="TRANSCRIPTION FACTOR PDR1"/>
    <property type="match status" value="1"/>
</dbReference>
<keyword evidence="3" id="KW-0238">DNA-binding</keyword>
<comment type="subcellular location">
    <subcellularLocation>
        <location evidence="1">Nucleus</location>
    </subcellularLocation>
</comment>
<evidence type="ECO:0000256" key="4">
    <source>
        <dbReference type="ARBA" id="ARBA00023242"/>
    </source>
</evidence>